<evidence type="ECO:0000259" key="1">
    <source>
        <dbReference type="SMART" id="SM01058"/>
    </source>
</evidence>
<dbReference type="EMBL" id="VSSQ01006080">
    <property type="protein sequence ID" value="MPM31460.1"/>
    <property type="molecule type" value="Genomic_DNA"/>
</dbReference>
<dbReference type="Pfam" id="PF02559">
    <property type="entry name" value="CarD_TRCF_RID"/>
    <property type="match status" value="1"/>
</dbReference>
<dbReference type="SMART" id="SM01058">
    <property type="entry name" value="CarD_TRCF"/>
    <property type="match status" value="1"/>
</dbReference>
<dbReference type="Gene3D" id="1.20.58.1290">
    <property type="entry name" value="CarD-like, C-terminal domain"/>
    <property type="match status" value="1"/>
</dbReference>
<evidence type="ECO:0000313" key="2">
    <source>
        <dbReference type="EMBL" id="MPM31460.1"/>
    </source>
</evidence>
<dbReference type="PANTHER" id="PTHR38447:SF1">
    <property type="entry name" value="RNA POLYMERASE-BINDING TRANSCRIPTION FACTOR CARD"/>
    <property type="match status" value="1"/>
</dbReference>
<reference evidence="2" key="1">
    <citation type="submission" date="2019-08" db="EMBL/GenBank/DDBJ databases">
        <authorList>
            <person name="Kucharzyk K."/>
            <person name="Murdoch R.W."/>
            <person name="Higgins S."/>
            <person name="Loffler F."/>
        </authorList>
    </citation>
    <scope>NUCLEOTIDE SEQUENCE</scope>
</reference>
<dbReference type="InterPro" id="IPR042215">
    <property type="entry name" value="CarD-like_C"/>
</dbReference>
<dbReference type="AlphaFoldDB" id="A0A644YSE5"/>
<dbReference type="Pfam" id="PF21095">
    <property type="entry name" value="CarD_C"/>
    <property type="match status" value="1"/>
</dbReference>
<dbReference type="Gene3D" id="2.40.10.170">
    <property type="match status" value="1"/>
</dbReference>
<accession>A0A644YSE5</accession>
<comment type="caution">
    <text evidence="2">The sequence shown here is derived from an EMBL/GenBank/DDBJ whole genome shotgun (WGS) entry which is preliminary data.</text>
</comment>
<gene>
    <name evidence="2" type="primary">carD_36</name>
    <name evidence="2" type="ORF">SDC9_78015</name>
</gene>
<dbReference type="GO" id="GO:0009303">
    <property type="term" value="P:rRNA transcription"/>
    <property type="evidence" value="ECO:0007669"/>
    <property type="project" value="TreeGrafter"/>
</dbReference>
<feature type="domain" description="CarD-like/TRCF RNAP-interacting" evidence="1">
    <location>
        <begin position="1"/>
        <end position="112"/>
    </location>
</feature>
<name>A0A644YSE5_9ZZZZ</name>
<dbReference type="InterPro" id="IPR036101">
    <property type="entry name" value="CarD-like/TRCF_RID_sf"/>
</dbReference>
<dbReference type="InterPro" id="IPR048792">
    <property type="entry name" value="CarD_C"/>
</dbReference>
<dbReference type="PANTHER" id="PTHR38447">
    <property type="entry name" value="TRANSCRIPTION FACTOR YDEB-RELATED"/>
    <property type="match status" value="1"/>
</dbReference>
<dbReference type="InterPro" id="IPR003711">
    <property type="entry name" value="CarD-like/TRCF_RID"/>
</dbReference>
<dbReference type="InterPro" id="IPR052531">
    <property type="entry name" value="CarD-like_regulator"/>
</dbReference>
<sequence length="156" mass="17280">MFQIGDMVCYPMHGVGVVESIEEQSVLGETAKYYMLRFVMGRMSAMVPVETAEAVGLRKLVCAGECEKVVAFLAEEGCSDESENWNQRYRDNLNKLRVGDIFGVADVVKCLIRRDREKGLSAGERKMYLTARQVLVAELSASSGKEESEFLPLVGG</sequence>
<protein>
    <submittedName>
        <fullName evidence="2">RNA polymerase-binding transcription factor CarD</fullName>
    </submittedName>
</protein>
<dbReference type="SUPFAM" id="SSF141259">
    <property type="entry name" value="CarD-like"/>
    <property type="match status" value="1"/>
</dbReference>
<organism evidence="2">
    <name type="scientific">bioreactor metagenome</name>
    <dbReference type="NCBI Taxonomy" id="1076179"/>
    <lineage>
        <taxon>unclassified sequences</taxon>
        <taxon>metagenomes</taxon>
        <taxon>ecological metagenomes</taxon>
    </lineage>
</organism>
<proteinExistence type="predicted"/>